<feature type="compositionally biased region" description="Pro residues" evidence="1">
    <location>
        <begin position="8"/>
        <end position="25"/>
    </location>
</feature>
<dbReference type="EMBL" id="KR029609">
    <property type="protein sequence ID" value="AKH48805.1"/>
    <property type="molecule type" value="Genomic_DNA"/>
</dbReference>
<name>A0A0F7LA30_9VIRU</name>
<evidence type="ECO:0000313" key="2">
    <source>
        <dbReference type="EMBL" id="AKH48805.1"/>
    </source>
</evidence>
<reference evidence="2" key="2">
    <citation type="submission" date="2015-03" db="EMBL/GenBank/DDBJ databases">
        <authorList>
            <person name="Chow C.-E.T."/>
            <person name="Winget D.M."/>
            <person name="White R.A.III."/>
            <person name="Hallam S.J."/>
            <person name="Suttle C.A."/>
        </authorList>
    </citation>
    <scope>NUCLEOTIDE SEQUENCE</scope>
    <source>
        <strain evidence="2">Oxic3_3</strain>
    </source>
</reference>
<evidence type="ECO:0000256" key="1">
    <source>
        <dbReference type="SAM" id="MobiDB-lite"/>
    </source>
</evidence>
<protein>
    <submittedName>
        <fullName evidence="2">Uncharacterized protein</fullName>
    </submittedName>
</protein>
<proteinExistence type="predicted"/>
<feature type="region of interest" description="Disordered" evidence="1">
    <location>
        <begin position="1"/>
        <end position="68"/>
    </location>
</feature>
<feature type="compositionally biased region" description="Gly residues" evidence="1">
    <location>
        <begin position="57"/>
        <end position="68"/>
    </location>
</feature>
<accession>A0A0F7LA30</accession>
<organism evidence="2">
    <name type="scientific">uncultured marine virus</name>
    <dbReference type="NCBI Taxonomy" id="186617"/>
    <lineage>
        <taxon>Viruses</taxon>
        <taxon>environmental samples</taxon>
    </lineage>
</organism>
<sequence length="68" mass="7009">MCMSSPKIPEPLPPPAPPPPPPPVAEAPKTVRQTQPKKKRRGAQAQLARSSRPTLGGTSGGTGVNMSS</sequence>
<reference evidence="2" key="1">
    <citation type="journal article" date="2015" name="Front. Microbiol.">
        <title>Combining genomic sequencing methods to explore viral diversity and reveal potential virus-host interactions.</title>
        <authorList>
            <person name="Chow C.E."/>
            <person name="Winget D.M."/>
            <person name="White R.A.III."/>
            <person name="Hallam S.J."/>
            <person name="Suttle C.A."/>
        </authorList>
    </citation>
    <scope>NUCLEOTIDE SEQUENCE</scope>
    <source>
        <strain evidence="2">Oxic3_3</strain>
    </source>
</reference>